<feature type="domain" description="Cupin type-2" evidence="2">
    <location>
        <begin position="46"/>
        <end position="116"/>
    </location>
</feature>
<keyword evidence="1" id="KW-1133">Transmembrane helix</keyword>
<sequence>MKRSILVEIGSYLFFLLCHFNLSAQMMRMDNMGRELANSKLIHASEMILEPGKKTIMHTHPAHFYYALTDVNLKVSYQDGKVAMYKMKAGESGVSEPERPHVTQNVGSKTAKFLVVELKEHPYKPSKSKK</sequence>
<dbReference type="InterPro" id="IPR011051">
    <property type="entry name" value="RmlC_Cupin_sf"/>
</dbReference>
<reference evidence="3 4" key="1">
    <citation type="submission" date="2024-04" db="EMBL/GenBank/DDBJ databases">
        <title>Flavobacterium sp. DGU99 16S ribosomal RNA gene Genome sequencing and assembly.</title>
        <authorList>
            <person name="Park S."/>
        </authorList>
    </citation>
    <scope>NUCLEOTIDE SEQUENCE [LARGE SCALE GENOMIC DNA]</scope>
    <source>
        <strain evidence="3 4">DGU99</strain>
    </source>
</reference>
<name>A0ABU9HJ01_9FLAO</name>
<evidence type="ECO:0000256" key="1">
    <source>
        <dbReference type="SAM" id="Phobius"/>
    </source>
</evidence>
<dbReference type="InterPro" id="IPR014710">
    <property type="entry name" value="RmlC-like_jellyroll"/>
</dbReference>
<feature type="transmembrane region" description="Helical" evidence="1">
    <location>
        <begin position="6"/>
        <end position="24"/>
    </location>
</feature>
<proteinExistence type="predicted"/>
<evidence type="ECO:0000313" key="4">
    <source>
        <dbReference type="Proteomes" id="UP001398556"/>
    </source>
</evidence>
<dbReference type="Proteomes" id="UP001398556">
    <property type="component" value="Unassembled WGS sequence"/>
</dbReference>
<dbReference type="RefSeq" id="WP_341699020.1">
    <property type="nucleotide sequence ID" value="NZ_JBBYHU010000002.1"/>
</dbReference>
<keyword evidence="1" id="KW-0812">Transmembrane</keyword>
<evidence type="ECO:0000259" key="2">
    <source>
        <dbReference type="Pfam" id="PF07883"/>
    </source>
</evidence>
<gene>
    <name evidence="3" type="ORF">AAEO59_01710</name>
</gene>
<keyword evidence="1" id="KW-0472">Membrane</keyword>
<dbReference type="Gene3D" id="2.60.120.10">
    <property type="entry name" value="Jelly Rolls"/>
    <property type="match status" value="1"/>
</dbReference>
<dbReference type="SUPFAM" id="SSF51182">
    <property type="entry name" value="RmlC-like cupins"/>
    <property type="match status" value="1"/>
</dbReference>
<dbReference type="InterPro" id="IPR013096">
    <property type="entry name" value="Cupin_2"/>
</dbReference>
<keyword evidence="4" id="KW-1185">Reference proteome</keyword>
<evidence type="ECO:0000313" key="3">
    <source>
        <dbReference type="EMBL" id="MEL1239753.1"/>
    </source>
</evidence>
<comment type="caution">
    <text evidence="3">The sequence shown here is derived from an EMBL/GenBank/DDBJ whole genome shotgun (WGS) entry which is preliminary data.</text>
</comment>
<organism evidence="3 4">
    <name type="scientific">Flavobacterium flavipallidum</name>
    <dbReference type="NCBI Taxonomy" id="3139140"/>
    <lineage>
        <taxon>Bacteria</taxon>
        <taxon>Pseudomonadati</taxon>
        <taxon>Bacteroidota</taxon>
        <taxon>Flavobacteriia</taxon>
        <taxon>Flavobacteriales</taxon>
        <taxon>Flavobacteriaceae</taxon>
        <taxon>Flavobacterium</taxon>
    </lineage>
</organism>
<protein>
    <submittedName>
        <fullName evidence="3">Cupin domain-containing protein</fullName>
    </submittedName>
</protein>
<dbReference type="Pfam" id="PF07883">
    <property type="entry name" value="Cupin_2"/>
    <property type="match status" value="1"/>
</dbReference>
<dbReference type="EMBL" id="JBBYHU010000002">
    <property type="protein sequence ID" value="MEL1239753.1"/>
    <property type="molecule type" value="Genomic_DNA"/>
</dbReference>
<accession>A0ABU9HJ01</accession>